<comment type="function">
    <text evidence="4">Necessary for efficient RNA polymerase transcription elongation past template-encoded arresting sites. The arresting sites in DNA have the property of trapping a certain fraction of elongating RNA polymerases that pass through, resulting in locked ternary complexes. Cleavage of the nascent transcript by cleavage factors such as GreA or GreB allows the resumption of elongation from the new 3'terminus. GreB releases sequences of up to 9 nucleotides in length.</text>
</comment>
<feature type="compositionally biased region" description="Basic and acidic residues" evidence="5">
    <location>
        <begin position="8"/>
        <end position="22"/>
    </location>
</feature>
<dbReference type="EMBL" id="VNFH01000001">
    <property type="protein sequence ID" value="TVU73626.1"/>
    <property type="molecule type" value="Genomic_DNA"/>
</dbReference>
<dbReference type="Gene3D" id="1.10.287.180">
    <property type="entry name" value="Transcription elongation factor, GreA/GreB, N-terminal domain"/>
    <property type="match status" value="1"/>
</dbReference>
<dbReference type="GO" id="GO:0006354">
    <property type="term" value="P:DNA-templated transcription elongation"/>
    <property type="evidence" value="ECO:0007669"/>
    <property type="project" value="TreeGrafter"/>
</dbReference>
<evidence type="ECO:0000256" key="4">
    <source>
        <dbReference type="HAMAP-Rule" id="MF_00930"/>
    </source>
</evidence>
<dbReference type="SUPFAM" id="SSF46557">
    <property type="entry name" value="GreA transcript cleavage protein, N-terminal domain"/>
    <property type="match status" value="1"/>
</dbReference>
<dbReference type="Pfam" id="PF01272">
    <property type="entry name" value="GreA_GreB"/>
    <property type="match status" value="1"/>
</dbReference>
<gene>
    <name evidence="4" type="primary">greB</name>
    <name evidence="8" type="ORF">FQP86_00635</name>
</gene>
<protein>
    <recommendedName>
        <fullName evidence="4">Transcription elongation factor GreB</fullName>
    </recommendedName>
    <alternativeName>
        <fullName evidence="4">Transcript cleavage factor GreB</fullName>
    </alternativeName>
</protein>
<dbReference type="GO" id="GO:0032784">
    <property type="term" value="P:regulation of DNA-templated transcription elongation"/>
    <property type="evidence" value="ECO:0007669"/>
    <property type="project" value="UniProtKB-UniRule"/>
</dbReference>
<keyword evidence="1 4" id="KW-0805">Transcription regulation</keyword>
<dbReference type="FunFam" id="1.10.287.180:FF:000001">
    <property type="entry name" value="Transcription elongation factor GreA"/>
    <property type="match status" value="1"/>
</dbReference>
<evidence type="ECO:0000256" key="2">
    <source>
        <dbReference type="ARBA" id="ARBA00023125"/>
    </source>
</evidence>
<keyword evidence="8" id="KW-0251">Elongation factor</keyword>
<reference evidence="8 9" key="1">
    <citation type="submission" date="2019-07" db="EMBL/GenBank/DDBJ databases">
        <title>Diversity of Bacteria from Kongsfjorden, Arctic.</title>
        <authorList>
            <person name="Yu Y."/>
        </authorList>
    </citation>
    <scope>NUCLEOTIDE SEQUENCE [LARGE SCALE GENOMIC DNA]</scope>
    <source>
        <strain evidence="8 9">SM1923</strain>
    </source>
</reference>
<keyword evidence="3 4" id="KW-0804">Transcription</keyword>
<name>A0A558HWW7_9GAMM</name>
<dbReference type="OrthoDB" id="5511940at2"/>
<dbReference type="InterPro" id="IPR023459">
    <property type="entry name" value="Tscrpt_elong_fac_GreA/B_fam"/>
</dbReference>
<dbReference type="InterPro" id="IPR036953">
    <property type="entry name" value="GreA/GreB_C_sf"/>
</dbReference>
<dbReference type="GO" id="GO:0003677">
    <property type="term" value="F:DNA binding"/>
    <property type="evidence" value="ECO:0007669"/>
    <property type="project" value="UniProtKB-UniRule"/>
</dbReference>
<keyword evidence="2 4" id="KW-0238">DNA-binding</keyword>
<feature type="domain" description="Transcription elongation factor GreA/GreB C-terminal" evidence="6">
    <location>
        <begin position="100"/>
        <end position="174"/>
    </location>
</feature>
<comment type="caution">
    <text evidence="8">The sequence shown here is derived from an EMBL/GenBank/DDBJ whole genome shotgun (WGS) entry which is preliminary data.</text>
</comment>
<dbReference type="InterPro" id="IPR022691">
    <property type="entry name" value="Tscrpt_elong_fac_GreA/B_N"/>
</dbReference>
<evidence type="ECO:0000256" key="1">
    <source>
        <dbReference type="ARBA" id="ARBA00023015"/>
    </source>
</evidence>
<accession>A0A558HWW7</accession>
<organism evidence="8 9">
    <name type="scientific">Cobetia crustatorum</name>
    <dbReference type="NCBI Taxonomy" id="553385"/>
    <lineage>
        <taxon>Bacteria</taxon>
        <taxon>Pseudomonadati</taxon>
        <taxon>Pseudomonadota</taxon>
        <taxon>Gammaproteobacteria</taxon>
        <taxon>Oceanospirillales</taxon>
        <taxon>Halomonadaceae</taxon>
        <taxon>Cobetia</taxon>
    </lineage>
</organism>
<dbReference type="InterPro" id="IPR036805">
    <property type="entry name" value="Tscrpt_elong_fac_GreA/B_N_sf"/>
</dbReference>
<evidence type="ECO:0000259" key="6">
    <source>
        <dbReference type="Pfam" id="PF01272"/>
    </source>
</evidence>
<dbReference type="Gene3D" id="3.10.50.30">
    <property type="entry name" value="Transcription elongation factor, GreA/GreB, C-terminal domain"/>
    <property type="match status" value="1"/>
</dbReference>
<evidence type="ECO:0000259" key="7">
    <source>
        <dbReference type="Pfam" id="PF03449"/>
    </source>
</evidence>
<dbReference type="STRING" id="553385.GCA_000591415_00286"/>
<dbReference type="HAMAP" id="MF_00105">
    <property type="entry name" value="GreA_GreB"/>
    <property type="match status" value="1"/>
</dbReference>
<proteinExistence type="inferred from homology"/>
<dbReference type="GO" id="GO:0070063">
    <property type="term" value="F:RNA polymerase binding"/>
    <property type="evidence" value="ECO:0007669"/>
    <property type="project" value="InterPro"/>
</dbReference>
<evidence type="ECO:0000313" key="9">
    <source>
        <dbReference type="Proteomes" id="UP000319941"/>
    </source>
</evidence>
<feature type="domain" description="Transcription elongation factor GreA/GreB N-terminal" evidence="7">
    <location>
        <begin position="24"/>
        <end position="93"/>
    </location>
</feature>
<dbReference type="PANTHER" id="PTHR30437">
    <property type="entry name" value="TRANSCRIPTION ELONGATION FACTOR GREA"/>
    <property type="match status" value="1"/>
</dbReference>
<comment type="similarity">
    <text evidence="4">Belongs to the GreA/GreB family. GreB subfamily.</text>
</comment>
<dbReference type="InterPro" id="IPR001437">
    <property type="entry name" value="Tscrpt_elong_fac_GreA/B_C"/>
</dbReference>
<dbReference type="SUPFAM" id="SSF54534">
    <property type="entry name" value="FKBP-like"/>
    <property type="match status" value="1"/>
</dbReference>
<keyword evidence="8" id="KW-0648">Protein biosynthesis</keyword>
<dbReference type="HAMAP" id="MF_00930">
    <property type="entry name" value="GreB"/>
    <property type="match status" value="1"/>
</dbReference>
<evidence type="ECO:0000256" key="3">
    <source>
        <dbReference type="ARBA" id="ARBA00023163"/>
    </source>
</evidence>
<keyword evidence="9" id="KW-1185">Reference proteome</keyword>
<sequence>MQGRNMTRWRDPKTDPRQEKKSNVITPQGYAHMKGLIDHLRRVRRPELSRKTGEAAAMGDRSENADYTYNKKALNQTIARIAYLEKRLDKLTVVDRLPADQDKVYFAAFVTLEDAQGEEMEIRIVGPDETDNPRRWISVDAPLAKALLGKGLDDEVSVTAPGGKTIYIVTAIRYQSSEE</sequence>
<evidence type="ECO:0000313" key="8">
    <source>
        <dbReference type="EMBL" id="TVU73626.1"/>
    </source>
</evidence>
<dbReference type="GO" id="GO:0003746">
    <property type="term" value="F:translation elongation factor activity"/>
    <property type="evidence" value="ECO:0007669"/>
    <property type="project" value="UniProtKB-KW"/>
</dbReference>
<dbReference type="PIRSF" id="PIRSF006092">
    <property type="entry name" value="GreA_GreB"/>
    <property type="match status" value="1"/>
</dbReference>
<feature type="region of interest" description="Disordered" evidence="5">
    <location>
        <begin position="1"/>
        <end position="25"/>
    </location>
</feature>
<dbReference type="AlphaFoldDB" id="A0A558HWW7"/>
<dbReference type="Pfam" id="PF03449">
    <property type="entry name" value="GreA_GreB_N"/>
    <property type="match status" value="1"/>
</dbReference>
<dbReference type="Proteomes" id="UP000319941">
    <property type="component" value="Unassembled WGS sequence"/>
</dbReference>
<dbReference type="InterPro" id="IPR006358">
    <property type="entry name" value="Tscrpt_elong_fac_GreB"/>
</dbReference>
<dbReference type="RefSeq" id="WP_084487911.1">
    <property type="nucleotide sequence ID" value="NZ_CAWOWR010000001.1"/>
</dbReference>
<dbReference type="InterPro" id="IPR028624">
    <property type="entry name" value="Tscrpt_elong_fac_GreA/B"/>
</dbReference>
<dbReference type="FunFam" id="3.10.50.30:FF:000001">
    <property type="entry name" value="Transcription elongation factor GreA"/>
    <property type="match status" value="1"/>
</dbReference>
<evidence type="ECO:0000256" key="5">
    <source>
        <dbReference type="SAM" id="MobiDB-lite"/>
    </source>
</evidence>
<dbReference type="PANTHER" id="PTHR30437:SF6">
    <property type="entry name" value="TRANSCRIPTION ELONGATION FACTOR GREB"/>
    <property type="match status" value="1"/>
</dbReference>